<dbReference type="SUPFAM" id="SSF110849">
    <property type="entry name" value="ParB/Sulfiredoxin"/>
    <property type="match status" value="1"/>
</dbReference>
<dbReference type="CDD" id="cd16393">
    <property type="entry name" value="SPO0J_N"/>
    <property type="match status" value="1"/>
</dbReference>
<dbReference type="Proteomes" id="UP001223261">
    <property type="component" value="Chromosome"/>
</dbReference>
<evidence type="ECO:0000256" key="1">
    <source>
        <dbReference type="ARBA" id="ARBA00004453"/>
    </source>
</evidence>
<dbReference type="SUPFAM" id="SSF109709">
    <property type="entry name" value="KorB DNA-binding domain-like"/>
    <property type="match status" value="1"/>
</dbReference>
<dbReference type="Proteomes" id="UP000770161">
    <property type="component" value="Unassembled WGS sequence"/>
</dbReference>
<name>A0AAP1RPP1_MAMLE</name>
<dbReference type="GO" id="GO:0009295">
    <property type="term" value="C:nucleoid"/>
    <property type="evidence" value="ECO:0007669"/>
    <property type="project" value="UniProtKB-SubCell"/>
</dbReference>
<dbReference type="SMART" id="SM00470">
    <property type="entry name" value="ParB"/>
    <property type="match status" value="1"/>
</dbReference>
<organism evidence="7 9">
    <name type="scientific">Mammaliicoccus lentus</name>
    <name type="common">Staphylococcus lentus</name>
    <dbReference type="NCBI Taxonomy" id="42858"/>
    <lineage>
        <taxon>Bacteria</taxon>
        <taxon>Bacillati</taxon>
        <taxon>Bacillota</taxon>
        <taxon>Bacilli</taxon>
        <taxon>Bacillales</taxon>
        <taxon>Staphylococcaceae</taxon>
        <taxon>Mammaliicoccus</taxon>
    </lineage>
</organism>
<dbReference type="FunFam" id="3.90.1530.30:FF:000001">
    <property type="entry name" value="Chromosome partitioning protein ParB"/>
    <property type="match status" value="1"/>
</dbReference>
<dbReference type="GeneID" id="99678019"/>
<evidence type="ECO:0000259" key="5">
    <source>
        <dbReference type="SMART" id="SM00470"/>
    </source>
</evidence>
<dbReference type="GO" id="GO:0003677">
    <property type="term" value="F:DNA binding"/>
    <property type="evidence" value="ECO:0007669"/>
    <property type="project" value="UniProtKB-KW"/>
</dbReference>
<evidence type="ECO:0000313" key="8">
    <source>
        <dbReference type="Proteomes" id="UP000770161"/>
    </source>
</evidence>
<reference evidence="6 8" key="1">
    <citation type="submission" date="2021-06" db="EMBL/GenBank/DDBJ databases">
        <title>Staphylococcus lentus K169 genome sequencing.</title>
        <authorList>
            <person name="Sundareshan S."/>
            <person name="Akhila D.S."/>
            <person name="Prachi D."/>
            <person name="Sivakumar R."/>
            <person name="Rajendhran J."/>
            <person name="Isloor S."/>
            <person name="Hegde N.R."/>
        </authorList>
    </citation>
    <scope>NUCLEOTIDE SEQUENCE [LARGE SCALE GENOMIC DNA]</scope>
    <source>
        <strain evidence="6 8">K169</strain>
    </source>
</reference>
<dbReference type="InterPro" id="IPR041468">
    <property type="entry name" value="HTH_ParB/Spo0J"/>
</dbReference>
<dbReference type="InterPro" id="IPR004437">
    <property type="entry name" value="ParB/RepB/Spo0J"/>
</dbReference>
<evidence type="ECO:0000313" key="6">
    <source>
        <dbReference type="EMBL" id="MBU6113650.1"/>
    </source>
</evidence>
<dbReference type="InterPro" id="IPR003115">
    <property type="entry name" value="ParB_N"/>
</dbReference>
<dbReference type="GO" id="GO:0045881">
    <property type="term" value="P:positive regulation of sporulation resulting in formation of a cellular spore"/>
    <property type="evidence" value="ECO:0007669"/>
    <property type="project" value="TreeGrafter"/>
</dbReference>
<dbReference type="RefSeq" id="WP_070044817.1">
    <property type="nucleotide sequence ID" value="NZ_CP075503.1"/>
</dbReference>
<dbReference type="PANTHER" id="PTHR33375">
    <property type="entry name" value="CHROMOSOME-PARTITIONING PROTEIN PARB-RELATED"/>
    <property type="match status" value="1"/>
</dbReference>
<dbReference type="GO" id="GO:0005694">
    <property type="term" value="C:chromosome"/>
    <property type="evidence" value="ECO:0007669"/>
    <property type="project" value="TreeGrafter"/>
</dbReference>
<dbReference type="FunFam" id="1.10.10.2830:FF:000001">
    <property type="entry name" value="Chromosome partitioning protein ParB"/>
    <property type="match status" value="1"/>
</dbReference>
<dbReference type="GO" id="GO:0007059">
    <property type="term" value="P:chromosome segregation"/>
    <property type="evidence" value="ECO:0007669"/>
    <property type="project" value="UniProtKB-KW"/>
</dbReference>
<evidence type="ECO:0000256" key="4">
    <source>
        <dbReference type="ARBA" id="ARBA00023125"/>
    </source>
</evidence>
<sequence length="277" mass="32158">MKERNYELTQKISYNHSSDQIIEIPLDKLRRNPYQPRQFFDEVALQDLTQSISQHGVLQPIVVRETIKGYDIVVGERRFRASQLAGKQTVPAIIKDLTDEEMLELAIIENLQRENLKPLEEAKSYATMMEELNLRQQQVADRLGKSRSYIANVLRLLNLPPSVKNMINEDQLSSAHGRTLLGLEKEHNIVEVAKKVIKEHMSVRALEEHVKLLNEKGKPKSKAHQNKPQFIMKHEYQLKEKFGTNIDIHKTKKSGKISLEFNSESEYKRIIELLLEQ</sequence>
<dbReference type="Pfam" id="PF17762">
    <property type="entry name" value="HTH_ParB"/>
    <property type="match status" value="1"/>
</dbReference>
<keyword evidence="4" id="KW-0238">DNA-binding</keyword>
<feature type="domain" description="ParB-like N-terminal" evidence="5">
    <location>
        <begin position="22"/>
        <end position="111"/>
    </location>
</feature>
<dbReference type="Gene3D" id="1.10.10.2830">
    <property type="match status" value="1"/>
</dbReference>
<dbReference type="Pfam" id="PF02195">
    <property type="entry name" value="ParB_N"/>
    <property type="match status" value="1"/>
</dbReference>
<proteinExistence type="inferred from homology"/>
<dbReference type="AlphaFoldDB" id="A0AAP1RPP1"/>
<keyword evidence="3" id="KW-0159">Chromosome partition</keyword>
<evidence type="ECO:0000313" key="7">
    <source>
        <dbReference type="EMBL" id="WHI60063.1"/>
    </source>
</evidence>
<dbReference type="InterPro" id="IPR036086">
    <property type="entry name" value="ParB/Sulfiredoxin_sf"/>
</dbReference>
<evidence type="ECO:0000256" key="3">
    <source>
        <dbReference type="ARBA" id="ARBA00022829"/>
    </source>
</evidence>
<dbReference type="Gene3D" id="3.90.1530.30">
    <property type="match status" value="1"/>
</dbReference>
<dbReference type="EMBL" id="CP118848">
    <property type="protein sequence ID" value="WHI60063.1"/>
    <property type="molecule type" value="Genomic_DNA"/>
</dbReference>
<evidence type="ECO:0000313" key="9">
    <source>
        <dbReference type="Proteomes" id="UP001223261"/>
    </source>
</evidence>
<comment type="subcellular location">
    <subcellularLocation>
        <location evidence="1">Cytoplasm</location>
        <location evidence="1">Nucleoid</location>
    </subcellularLocation>
</comment>
<keyword evidence="8" id="KW-1185">Reference proteome</keyword>
<evidence type="ECO:0000256" key="2">
    <source>
        <dbReference type="ARBA" id="ARBA00006295"/>
    </source>
</evidence>
<comment type="similarity">
    <text evidence="2">Belongs to the ParB family.</text>
</comment>
<protein>
    <submittedName>
        <fullName evidence="7">ParB/RepB/Spo0J family partition protein</fullName>
    </submittedName>
</protein>
<gene>
    <name evidence="6" type="ORF">KQ656_06750</name>
    <name evidence="7" type="ORF">PYH69_15525</name>
</gene>
<dbReference type="InterPro" id="IPR050336">
    <property type="entry name" value="Chromosome_partition/occlusion"/>
</dbReference>
<dbReference type="NCBIfam" id="TIGR00180">
    <property type="entry name" value="parB_part"/>
    <property type="match status" value="1"/>
</dbReference>
<dbReference type="EMBL" id="JAHLZN010000009">
    <property type="protein sequence ID" value="MBU6113650.1"/>
    <property type="molecule type" value="Genomic_DNA"/>
</dbReference>
<accession>A0AAP1RPP1</accession>
<dbReference type="PANTHER" id="PTHR33375:SF1">
    <property type="entry name" value="CHROMOSOME-PARTITIONING PROTEIN PARB-RELATED"/>
    <property type="match status" value="1"/>
</dbReference>
<reference evidence="7" key="2">
    <citation type="journal article" date="2023" name="Antibiotics">
        <title>Prevalence and Molecular Characterization of Methicillin-Resistant Staphylococci (MRS) and Mammaliicocci (MRM) in Dromedary Camels from Algeria: First Detection of SCCmec-mecC Hybrid in Methicillin-Resistant Mammaliicoccus lentus.</title>
        <authorList>
            <person name="Belhout C."/>
            <person name="Boyen F."/>
            <person name="Vereecke N."/>
            <person name="Theuns S."/>
            <person name="Taibi N."/>
            <person name="Stegger M."/>
            <person name="de la Fe-Rodriguez P.Y."/>
            <person name="Bouayad L."/>
            <person name="Elgroud R."/>
            <person name="Butaye P."/>
        </authorList>
    </citation>
    <scope>NUCLEOTIDE SEQUENCE</scope>
    <source>
        <strain evidence="7">7048</strain>
    </source>
</reference>